<comment type="caution">
    <text evidence="6">The sequence shown here is derived from an EMBL/GenBank/DDBJ whole genome shotgun (WGS) entry which is preliminary data.</text>
</comment>
<evidence type="ECO:0000256" key="2">
    <source>
        <dbReference type="ARBA" id="ARBA00035126"/>
    </source>
</evidence>
<evidence type="ECO:0000259" key="5">
    <source>
        <dbReference type="Pfam" id="PF13427"/>
    </source>
</evidence>
<organism evidence="6 7">
    <name type="scientific">Devosia insulae DS-56</name>
    <dbReference type="NCBI Taxonomy" id="1116389"/>
    <lineage>
        <taxon>Bacteria</taxon>
        <taxon>Pseudomonadati</taxon>
        <taxon>Pseudomonadota</taxon>
        <taxon>Alphaproteobacteria</taxon>
        <taxon>Hyphomicrobiales</taxon>
        <taxon>Devosiaceae</taxon>
        <taxon>Devosia</taxon>
    </lineage>
</organism>
<evidence type="ECO:0000256" key="3">
    <source>
        <dbReference type="ARBA" id="ARBA00035252"/>
    </source>
</evidence>
<dbReference type="SUPFAM" id="SSF81301">
    <property type="entry name" value="Nucleotidyltransferase"/>
    <property type="match status" value="1"/>
</dbReference>
<evidence type="ECO:0000313" key="7">
    <source>
        <dbReference type="Proteomes" id="UP000095463"/>
    </source>
</evidence>
<accession>A0A1E5XUX8</accession>
<feature type="domain" description="Adenylyltransferase AadA C-terminal" evidence="5">
    <location>
        <begin position="172"/>
        <end position="226"/>
    </location>
</feature>
<reference evidence="6 7" key="1">
    <citation type="journal article" date="2015" name="Genome Announc.">
        <title>Genome Assemblies of Three Soil-Associated Devosia species: D. insulae, D. limi, and D. soli.</title>
        <authorList>
            <person name="Hassan Y.I."/>
            <person name="Lepp D."/>
            <person name="Zhou T."/>
        </authorList>
    </citation>
    <scope>NUCLEOTIDE SEQUENCE [LARGE SCALE GENOMIC DNA]</scope>
    <source>
        <strain evidence="6 7">DS-56</strain>
    </source>
</reference>
<dbReference type="Pfam" id="PF13427">
    <property type="entry name" value="AadA_C"/>
    <property type="match status" value="1"/>
</dbReference>
<proteinExistence type="predicted"/>
<name>A0A1E5XUX8_9HYPH</name>
<dbReference type="InterPro" id="IPR043519">
    <property type="entry name" value="NT_sf"/>
</dbReference>
<keyword evidence="1" id="KW-0808">Transferase</keyword>
<comment type="catalytic activity">
    <reaction evidence="4">
        <text>streptomycin + ATP = 3''-O-adenylylstreptomycin + diphosphate</text>
        <dbReference type="Rhea" id="RHEA:20245"/>
        <dbReference type="ChEBI" id="CHEBI:30616"/>
        <dbReference type="ChEBI" id="CHEBI:33019"/>
        <dbReference type="ChEBI" id="CHEBI:58007"/>
        <dbReference type="ChEBI" id="CHEBI:58605"/>
        <dbReference type="EC" id="2.7.7.47"/>
    </reaction>
</comment>
<evidence type="ECO:0000256" key="1">
    <source>
        <dbReference type="ARBA" id="ARBA00022679"/>
    </source>
</evidence>
<dbReference type="EMBL" id="LAJE02000074">
    <property type="protein sequence ID" value="OEO32383.1"/>
    <property type="molecule type" value="Genomic_DNA"/>
</dbReference>
<keyword evidence="7" id="KW-1185">Reference proteome</keyword>
<sequence length="251" mass="27285">MDLATGHRVSLLQRNTGDLITGLHLIGSVADGDFRPAMSDLDFVAVLSRPLDDEDAEALVLVHRSYRTDPTLPRLDGIWLTEAELRAGPDAIADGPTSQQGDFVIEARGNRNPVTWHALPDAVSLIGALDRAALWQDAERLTGWVGDNAATYWRNWLSRSSGISPGMLGRAAPMWGVLGISRLAYTKATCAIASKSAAGQWALTAFNPRWRPILEEALAYRRGEPSKYGNPLARRRDALAFVEMAIAEVVG</sequence>
<dbReference type="InterPro" id="IPR025184">
    <property type="entry name" value="AadA_C"/>
</dbReference>
<protein>
    <recommendedName>
        <fullName evidence="3">Aminoglycoside (3'') (9) adenylyltransferase</fullName>
        <ecNumber evidence="2">2.7.7.47</ecNumber>
    </recommendedName>
</protein>
<gene>
    <name evidence="6" type="ORF">VW23_012105</name>
</gene>
<evidence type="ECO:0000313" key="6">
    <source>
        <dbReference type="EMBL" id="OEO32383.1"/>
    </source>
</evidence>
<evidence type="ECO:0000256" key="4">
    <source>
        <dbReference type="ARBA" id="ARBA00048566"/>
    </source>
</evidence>
<dbReference type="EC" id="2.7.7.47" evidence="2"/>
<dbReference type="Proteomes" id="UP000095463">
    <property type="component" value="Unassembled WGS sequence"/>
</dbReference>
<dbReference type="AlphaFoldDB" id="A0A1E5XUX8"/>
<dbReference type="GO" id="GO:0009012">
    <property type="term" value="F:aminoglycoside 3''-adenylyltransferase activity"/>
    <property type="evidence" value="ECO:0007669"/>
    <property type="project" value="UniProtKB-EC"/>
</dbReference>